<dbReference type="InterPro" id="IPR056286">
    <property type="entry name" value="Cadherin_CELSR1-3_9th"/>
</dbReference>
<comment type="subcellular location">
    <subcellularLocation>
        <location evidence="2">Apical cell membrane</location>
    </subcellularLocation>
    <subcellularLocation>
        <location evidence="1">Membrane</location>
        <topology evidence="1">Single-pass membrane protein</topology>
    </subcellularLocation>
</comment>
<keyword evidence="6" id="KW-0677">Repeat</keyword>
<dbReference type="GO" id="GO:0016324">
    <property type="term" value="C:apical plasma membrane"/>
    <property type="evidence" value="ECO:0007669"/>
    <property type="project" value="UniProtKB-SubCell"/>
</dbReference>
<feature type="domain" description="Cadherin" evidence="15">
    <location>
        <begin position="933"/>
        <end position="1038"/>
    </location>
</feature>
<dbReference type="FunFam" id="2.60.40.60:FF:000029">
    <property type="entry name" value="Cadherin EGF LAG seven-pass G-type receptor 3"/>
    <property type="match status" value="1"/>
</dbReference>
<dbReference type="GO" id="GO:0051239">
    <property type="term" value="P:regulation of multicellular organismal process"/>
    <property type="evidence" value="ECO:0007669"/>
    <property type="project" value="UniProtKB-ARBA"/>
</dbReference>
<feature type="domain" description="Cadherin" evidence="15">
    <location>
        <begin position="726"/>
        <end position="830"/>
    </location>
</feature>
<keyword evidence="17" id="KW-1185">Reference proteome</keyword>
<evidence type="ECO:0000256" key="10">
    <source>
        <dbReference type="ARBA" id="ARBA00023136"/>
    </source>
</evidence>
<dbReference type="FunFam" id="2.60.40.60:FF:000010">
    <property type="entry name" value="Cadherin EGF LAG seven-pass G-type receptor 3"/>
    <property type="match status" value="1"/>
</dbReference>
<feature type="domain" description="Cadherin" evidence="15">
    <location>
        <begin position="297"/>
        <end position="404"/>
    </location>
</feature>
<dbReference type="OMA" id="DYENGWI"/>
<evidence type="ECO:0000256" key="6">
    <source>
        <dbReference type="ARBA" id="ARBA00022737"/>
    </source>
</evidence>
<feature type="domain" description="Cadherin" evidence="15">
    <location>
        <begin position="1039"/>
        <end position="1139"/>
    </location>
</feature>
<keyword evidence="3" id="KW-0245">EGF-like domain</keyword>
<reference evidence="16" key="2">
    <citation type="submission" date="2021-01" db="UniProtKB">
        <authorList>
            <consortium name="EnsemblMetazoa"/>
        </authorList>
    </citation>
    <scope>IDENTIFICATION</scope>
</reference>
<dbReference type="Pfam" id="PF00028">
    <property type="entry name" value="Cadherin"/>
    <property type="match status" value="8"/>
</dbReference>
<dbReference type="GO" id="GO:0022603">
    <property type="term" value="P:regulation of anatomical structure morphogenesis"/>
    <property type="evidence" value="ECO:0007669"/>
    <property type="project" value="UniProtKB-ARBA"/>
</dbReference>
<evidence type="ECO:0000256" key="3">
    <source>
        <dbReference type="ARBA" id="ARBA00022536"/>
    </source>
</evidence>
<dbReference type="InterPro" id="IPR039808">
    <property type="entry name" value="Cadherin"/>
</dbReference>
<evidence type="ECO:0000256" key="12">
    <source>
        <dbReference type="ARBA" id="ARBA00023180"/>
    </source>
</evidence>
<dbReference type="PROSITE" id="PS00232">
    <property type="entry name" value="CADHERIN_1"/>
    <property type="match status" value="6"/>
</dbReference>
<evidence type="ECO:0000256" key="9">
    <source>
        <dbReference type="ARBA" id="ARBA00022989"/>
    </source>
</evidence>
<dbReference type="FunFam" id="2.60.40.60:FF:000013">
    <property type="entry name" value="Cadherin EGF LAG seven-pass G-type receptor"/>
    <property type="match status" value="1"/>
</dbReference>
<dbReference type="GO" id="GO:0050839">
    <property type="term" value="F:cell adhesion molecule binding"/>
    <property type="evidence" value="ECO:0000318"/>
    <property type="project" value="GO_Central"/>
</dbReference>
<keyword evidence="10" id="KW-0472">Membrane</keyword>
<reference evidence="17" key="1">
    <citation type="submission" date="2015-02" db="EMBL/GenBank/DDBJ databases">
        <title>Genome sequencing for Strongylocentrotus purpuratus.</title>
        <authorList>
            <person name="Murali S."/>
            <person name="Liu Y."/>
            <person name="Vee V."/>
            <person name="English A."/>
            <person name="Wang M."/>
            <person name="Skinner E."/>
            <person name="Han Y."/>
            <person name="Muzny D.M."/>
            <person name="Worley K.C."/>
            <person name="Gibbs R.A."/>
        </authorList>
    </citation>
    <scope>NUCLEOTIDE SEQUENCE</scope>
</reference>
<dbReference type="InterPro" id="IPR020894">
    <property type="entry name" value="Cadherin_CS"/>
</dbReference>
<name>A0A7M7N1V1_STRPU</name>
<dbReference type="PANTHER" id="PTHR24027:SF443">
    <property type="entry name" value="CADHERIN EGF LAG SEVEN-PASS G-TYPE RECEPTOR 1"/>
    <property type="match status" value="1"/>
</dbReference>
<evidence type="ECO:0000256" key="8">
    <source>
        <dbReference type="ARBA" id="ARBA00022889"/>
    </source>
</evidence>
<proteinExistence type="predicted"/>
<sequence length="1229" mass="135775">MELPAAMAHLLRILWLAAAVFHGAALAAFDGHLSNYEEPGYSVFNASLGSGWSYALHPSLTGEDAKENIKIDSNSGELSLSKIMECDLLHENPFLVYVQTRGRTTDTGSEKVGSYVMIPIAISVHGIGCHPKKAKKKNFDRDNIEHTPLSATRPLQIMMEYPEGTCWFPGDVLLNLNNFLPKSLSGCPISYILSDGKEHDFDLDAMSGKLRTEKDVVCVFEHQSEHISGSVQIPSSCLAKPPSYLSDKYEEVPILIELRASDTNRLNADFSEDTSGNGEVVLKRFRRQLRNTYPTFSQPIYSRQIPENENEGFVVATITATDNDDGDNGRLSYSLVALGDARSQNMFAVEENTGIITTTTALDREQIPSHSFRLTATDHGTPPKSAQVYLTVNVDDRNDHTPVFEQPSYVETTNEGQNPGTLIVRVRASDNDDGLNAEIRYSIVNNESPNDVFTMNPTSGEIKTLVRLDREQTERYNILVMAQDMGTDPGKRNSTAEVLLTVLDLNDNSPHFSQLTYEVSVREDVSPGDPESQILHVMATDADEGSNADVHFSLTHGNFENRFRIDSVNGFISLQNSLDFETTRSYRLSIRAQDSGNPPRENTTTVTVTVLDVNDNSPQFSQNVYQGIVREDVDVGHSILSVMARDDDELENARITFSIPNPPNDFPFEINPTSGAITNSVSLDRESGHSWEFNVIAVDHGESPSSSTASVTITVTDVNDNAPIFSEEVYHAAVAENAYHGFEVITVTATDPDEQNTISYRIVDALDPTGRIPFNILTQNNEGTITVTSQLSYNSKSFYALTVTASDRQFESTCTVYVNVTDVNDFAPVFQNSPYNVYVSEGADIGEVIVTVSAADNDAGANAEVSYSMDPSPEFEINEESGEIVTKVLLDREEISSYTLYVTASDHGINPQQSRAFVQVTVQDINDNAPVFEQTSFTAEIQENSPAYSSVITMSASDADQGSNSDVKYTFVDGDSGGGRFTIDETSGVIRVASMLDREYQAEYILVAYAYDQGVPSLRTSAEITVEITDINDNPPVFGERDYYVTINENRDPGEQVMKLVASDPDSGFNAHVQYTIVRGDQDFFEINPDTGLVISLEMFDYEARNQYEIIVHATNVPYFAEATVHIQVLDVNDNAPILGDFEIYFNNYVGYFHEEDIGRVPATDPDVSDTLTYQITSGNTNRHLMLNTTTGGIRLNPTLRGSDIPQTIQFTVQVSGKIILIFSKFTYK</sequence>
<dbReference type="SMART" id="SM00112">
    <property type="entry name" value="CA"/>
    <property type="match status" value="8"/>
</dbReference>
<dbReference type="Gene3D" id="2.60.40.60">
    <property type="entry name" value="Cadherins"/>
    <property type="match status" value="9"/>
</dbReference>
<evidence type="ECO:0000259" key="15">
    <source>
        <dbReference type="PROSITE" id="PS50268"/>
    </source>
</evidence>
<keyword evidence="7 13" id="KW-0106">Calcium</keyword>
<feature type="domain" description="Cadherin" evidence="15">
    <location>
        <begin position="621"/>
        <end position="725"/>
    </location>
</feature>
<dbReference type="PROSITE" id="PS50268">
    <property type="entry name" value="CADHERIN_2"/>
    <property type="match status" value="8"/>
</dbReference>
<feature type="chain" id="PRO_5029730887" description="Cadherin domain-containing protein" evidence="14">
    <location>
        <begin position="28"/>
        <end position="1229"/>
    </location>
</feature>
<dbReference type="SUPFAM" id="SSF49313">
    <property type="entry name" value="Cadherin-like"/>
    <property type="match status" value="9"/>
</dbReference>
<dbReference type="InterPro" id="IPR002126">
    <property type="entry name" value="Cadherin-like_dom"/>
</dbReference>
<evidence type="ECO:0000256" key="2">
    <source>
        <dbReference type="ARBA" id="ARBA00004221"/>
    </source>
</evidence>
<dbReference type="GO" id="GO:0007155">
    <property type="term" value="P:cell adhesion"/>
    <property type="evidence" value="ECO:0000318"/>
    <property type="project" value="GO_Central"/>
</dbReference>
<accession>A0A7M7N1V1</accession>
<feature type="signal peptide" evidence="14">
    <location>
        <begin position="1"/>
        <end position="27"/>
    </location>
</feature>
<feature type="domain" description="Cadherin" evidence="15">
    <location>
        <begin position="405"/>
        <end position="512"/>
    </location>
</feature>
<keyword evidence="4" id="KW-0812">Transmembrane</keyword>
<evidence type="ECO:0000256" key="1">
    <source>
        <dbReference type="ARBA" id="ARBA00004167"/>
    </source>
</evidence>
<dbReference type="KEGG" id="spu:580874"/>
<evidence type="ECO:0000256" key="11">
    <source>
        <dbReference type="ARBA" id="ARBA00023157"/>
    </source>
</evidence>
<dbReference type="OrthoDB" id="26203at2759"/>
<evidence type="ECO:0000313" key="16">
    <source>
        <dbReference type="EnsemblMetazoa" id="XP_030829417"/>
    </source>
</evidence>
<keyword evidence="9" id="KW-1133">Transmembrane helix</keyword>
<evidence type="ECO:0000256" key="13">
    <source>
        <dbReference type="PROSITE-ProRule" id="PRU00043"/>
    </source>
</evidence>
<dbReference type="FunFam" id="2.60.40.60:FF:000020">
    <property type="entry name" value="Dachsous cadherin-related 1b"/>
    <property type="match status" value="4"/>
</dbReference>
<dbReference type="Proteomes" id="UP000007110">
    <property type="component" value="Unassembled WGS sequence"/>
</dbReference>
<organism evidence="16 17">
    <name type="scientific">Strongylocentrotus purpuratus</name>
    <name type="common">Purple sea urchin</name>
    <dbReference type="NCBI Taxonomy" id="7668"/>
    <lineage>
        <taxon>Eukaryota</taxon>
        <taxon>Metazoa</taxon>
        <taxon>Echinodermata</taxon>
        <taxon>Eleutherozoa</taxon>
        <taxon>Echinozoa</taxon>
        <taxon>Echinoidea</taxon>
        <taxon>Euechinoidea</taxon>
        <taxon>Echinacea</taxon>
        <taxon>Camarodonta</taxon>
        <taxon>Echinidea</taxon>
        <taxon>Strongylocentrotidae</taxon>
        <taxon>Strongylocentrotus</taxon>
    </lineage>
</organism>
<keyword evidence="11" id="KW-1015">Disulfide bond</keyword>
<keyword evidence="5 14" id="KW-0732">Signal</keyword>
<evidence type="ECO:0000256" key="14">
    <source>
        <dbReference type="SAM" id="SignalP"/>
    </source>
</evidence>
<dbReference type="GO" id="GO:0048638">
    <property type="term" value="P:regulation of developmental growth"/>
    <property type="evidence" value="ECO:0007669"/>
    <property type="project" value="UniProtKB-ARBA"/>
</dbReference>
<protein>
    <recommendedName>
        <fullName evidence="15">Cadherin domain-containing protein</fullName>
    </recommendedName>
</protein>
<dbReference type="GO" id="GO:0005886">
    <property type="term" value="C:plasma membrane"/>
    <property type="evidence" value="ECO:0000318"/>
    <property type="project" value="GO_Central"/>
</dbReference>
<dbReference type="InterPro" id="IPR015919">
    <property type="entry name" value="Cadherin-like_sf"/>
</dbReference>
<dbReference type="GO" id="GO:0016339">
    <property type="term" value="P:calcium-dependent cell-cell adhesion via plasma membrane cell adhesion molecules"/>
    <property type="evidence" value="ECO:0007669"/>
    <property type="project" value="UniProtKB-ARBA"/>
</dbReference>
<dbReference type="GO" id="GO:0007156">
    <property type="term" value="P:homophilic cell adhesion via plasma membrane adhesion molecules"/>
    <property type="evidence" value="ECO:0007669"/>
    <property type="project" value="InterPro"/>
</dbReference>
<dbReference type="AlphaFoldDB" id="A0A7M7N1V1"/>
<dbReference type="InParanoid" id="A0A7M7N1V1"/>
<dbReference type="PRINTS" id="PR00205">
    <property type="entry name" value="CADHERIN"/>
</dbReference>
<evidence type="ECO:0000256" key="5">
    <source>
        <dbReference type="ARBA" id="ARBA00022729"/>
    </source>
</evidence>
<dbReference type="CDD" id="cd11304">
    <property type="entry name" value="Cadherin_repeat"/>
    <property type="match status" value="9"/>
</dbReference>
<dbReference type="Pfam" id="PF23592">
    <property type="entry name" value="Cadherin_CELSR2_9th"/>
    <property type="match status" value="1"/>
</dbReference>
<keyword evidence="12" id="KW-0325">Glycoprotein</keyword>
<dbReference type="GO" id="GO:0005509">
    <property type="term" value="F:calcium ion binding"/>
    <property type="evidence" value="ECO:0007669"/>
    <property type="project" value="UniProtKB-UniRule"/>
</dbReference>
<dbReference type="RefSeq" id="XP_030829417.1">
    <property type="nucleotide sequence ID" value="XM_030973557.1"/>
</dbReference>
<evidence type="ECO:0000256" key="7">
    <source>
        <dbReference type="ARBA" id="ARBA00022837"/>
    </source>
</evidence>
<dbReference type="PANTHER" id="PTHR24027">
    <property type="entry name" value="CADHERIN-23"/>
    <property type="match status" value="1"/>
</dbReference>
<feature type="domain" description="Cadherin" evidence="15">
    <location>
        <begin position="831"/>
        <end position="932"/>
    </location>
</feature>
<feature type="domain" description="Cadherin" evidence="15">
    <location>
        <begin position="513"/>
        <end position="620"/>
    </location>
</feature>
<evidence type="ECO:0000313" key="17">
    <source>
        <dbReference type="Proteomes" id="UP000007110"/>
    </source>
</evidence>
<dbReference type="FunFam" id="2.60.40.60:FF:000002">
    <property type="entry name" value="Protocadherin alpha 2"/>
    <property type="match status" value="1"/>
</dbReference>
<dbReference type="EnsemblMetazoa" id="XM_030973557">
    <property type="protein sequence ID" value="XP_030829417"/>
    <property type="gene ID" value="LOC580874"/>
</dbReference>
<keyword evidence="8" id="KW-0130">Cell adhesion</keyword>
<dbReference type="GeneID" id="580874"/>
<evidence type="ECO:0000256" key="4">
    <source>
        <dbReference type="ARBA" id="ARBA00022692"/>
    </source>
</evidence>